<keyword evidence="3 4" id="KW-0597">Phosphoprotein</keyword>
<keyword evidence="5" id="KW-0175">Coiled coil</keyword>
<feature type="domain" description="PAS" evidence="8">
    <location>
        <begin position="297"/>
        <end position="367"/>
    </location>
</feature>
<dbReference type="InterPro" id="IPR013655">
    <property type="entry name" value="PAS_fold_3"/>
</dbReference>
<dbReference type="Pfam" id="PF00512">
    <property type="entry name" value="HisKA"/>
    <property type="match status" value="1"/>
</dbReference>
<dbReference type="SUPFAM" id="SSF47384">
    <property type="entry name" value="Homodimeric domain of signal transducing histidine kinase"/>
    <property type="match status" value="1"/>
</dbReference>
<feature type="modified residue" description="4-aspartylphosphate" evidence="4">
    <location>
        <position position="727"/>
    </location>
</feature>
<evidence type="ECO:0000259" key="6">
    <source>
        <dbReference type="PROSITE" id="PS50109"/>
    </source>
</evidence>
<dbReference type="InterPro" id="IPR005467">
    <property type="entry name" value="His_kinase_dom"/>
</dbReference>
<dbReference type="EMBL" id="AP024545">
    <property type="protein sequence ID" value="BCT93193.1"/>
    <property type="molecule type" value="Genomic_DNA"/>
</dbReference>
<dbReference type="SMART" id="SM00448">
    <property type="entry name" value="REC"/>
    <property type="match status" value="1"/>
</dbReference>
<dbReference type="PROSITE" id="PS50109">
    <property type="entry name" value="HIS_KIN"/>
    <property type="match status" value="1"/>
</dbReference>
<feature type="domain" description="Response regulatory" evidence="7">
    <location>
        <begin position="678"/>
        <end position="794"/>
    </location>
</feature>
<evidence type="ECO:0000256" key="4">
    <source>
        <dbReference type="PROSITE-ProRule" id="PRU00169"/>
    </source>
</evidence>
<dbReference type="PANTHER" id="PTHR43547">
    <property type="entry name" value="TWO-COMPONENT HISTIDINE KINASE"/>
    <property type="match status" value="1"/>
</dbReference>
<dbReference type="Pfam" id="PF08447">
    <property type="entry name" value="PAS_3"/>
    <property type="match status" value="1"/>
</dbReference>
<dbReference type="Pfam" id="PF02518">
    <property type="entry name" value="HATPase_c"/>
    <property type="match status" value="1"/>
</dbReference>
<dbReference type="InterPro" id="IPR003661">
    <property type="entry name" value="HisK_dim/P_dom"/>
</dbReference>
<sequence>MNAPSNLRFLDAPGEVAAMMRAHDWRTSPLGPPEHWPQSLRSVVSLMLRSQFPMFVAWGPSLGFLYNDPYSEILGTKHPDALGRPFEEIWFEIWDDVGPLARRALAGEAVYFENLPLTMLRKGYEEHTWFTFSYSPVIDEQGEVAGMYCACTETTTGVTAERMRLAQMQRLTSLFAQAPGFVAVTRGREHVYEIANPAYLALVGRQNIVGLSVRAALPELDQKFIDQLTQVFETGVPYIGRRVPVGLRREGQDEIEDRIVDFVFQPIADDDGRIDGIFIQGTDISDRVRAEADLRDSEARFRTITNAMPQMVWSALPDGYNDYYNQQWYEFTGLTAGTTEGERWAEVLHPDDLPGAWARWRHSLDTGEEYDIQFRLRHHAGDYRWVLVRAVPVRGDDGAIVRWLGTATDIHEQRVAQDALERSERALREADQRKDEFLAMLAHELRNPLAPISTASQLLLLTSDPTRVRIAGEVIGRQVRHMTELVDDLLDVSRVTRGLVHLDLETVDLKSVVASAIEQVRTLIEARGHALRTRLPPGPLWVRGDRTRLVQILANLLNNAAKYTQEGGEIDLDAEAADGNACVHVRDNGQGIDPVLLPRIFDLFTQADRSPDRTQGGLGIGLALVRSLVALHGGAITADSAGRHHGAVFSVSLPQVQGPVSEDVRTEVTAPREDAVLDIVVVDDNVDAAKTLQSLLQALGHRARVFHRAGDAFDAIVAAPPHVAFLDIGLPDITGHQLARRIRAQLRERTGLLVALSGYGQPHDQAASRDAGMDVHLVKPIDQATLLDVLARAGQGKR</sequence>
<dbReference type="InterPro" id="IPR036890">
    <property type="entry name" value="HATPase_C_sf"/>
</dbReference>
<evidence type="ECO:0000313" key="11">
    <source>
        <dbReference type="Proteomes" id="UP000681317"/>
    </source>
</evidence>
<dbReference type="InterPro" id="IPR001789">
    <property type="entry name" value="Sig_transdc_resp-reg_receiver"/>
</dbReference>
<evidence type="ECO:0000259" key="9">
    <source>
        <dbReference type="PROSITE" id="PS50113"/>
    </source>
</evidence>
<dbReference type="Gene3D" id="3.30.565.10">
    <property type="entry name" value="Histidine kinase-like ATPase, C-terminal domain"/>
    <property type="match status" value="1"/>
</dbReference>
<dbReference type="Pfam" id="PF08448">
    <property type="entry name" value="PAS_4"/>
    <property type="match status" value="2"/>
</dbReference>
<dbReference type="CDD" id="cd00082">
    <property type="entry name" value="HisKA"/>
    <property type="match status" value="1"/>
</dbReference>
<dbReference type="InterPro" id="IPR003594">
    <property type="entry name" value="HATPase_dom"/>
</dbReference>
<dbReference type="RefSeq" id="WP_213434134.1">
    <property type="nucleotide sequence ID" value="NZ_AP024545.1"/>
</dbReference>
<dbReference type="Proteomes" id="UP000681317">
    <property type="component" value="Chromosome"/>
</dbReference>
<dbReference type="PROSITE" id="PS50110">
    <property type="entry name" value="RESPONSE_REGULATORY"/>
    <property type="match status" value="1"/>
</dbReference>
<dbReference type="EC" id="2.7.13.3" evidence="2"/>
<feature type="domain" description="PAC" evidence="9">
    <location>
        <begin position="370"/>
        <end position="422"/>
    </location>
</feature>
<feature type="domain" description="Histidine kinase" evidence="6">
    <location>
        <begin position="440"/>
        <end position="657"/>
    </location>
</feature>
<evidence type="ECO:0000256" key="5">
    <source>
        <dbReference type="SAM" id="Coils"/>
    </source>
</evidence>
<organism evidence="10 11">
    <name type="scientific">Noviluteimonas caseinilytica</name>
    <dbReference type="NCBI Taxonomy" id="2675101"/>
    <lineage>
        <taxon>Bacteria</taxon>
        <taxon>Pseudomonadati</taxon>
        <taxon>Pseudomonadota</taxon>
        <taxon>Gammaproteobacteria</taxon>
        <taxon>Lysobacterales</taxon>
        <taxon>Lysobacteraceae</taxon>
        <taxon>Noviluteimonas</taxon>
    </lineage>
</organism>
<evidence type="ECO:0000256" key="1">
    <source>
        <dbReference type="ARBA" id="ARBA00000085"/>
    </source>
</evidence>
<dbReference type="SMART" id="SM00086">
    <property type="entry name" value="PAC"/>
    <property type="match status" value="2"/>
</dbReference>
<feature type="coiled-coil region" evidence="5">
    <location>
        <begin position="413"/>
        <end position="440"/>
    </location>
</feature>
<dbReference type="SMART" id="SM00387">
    <property type="entry name" value="HATPase_c"/>
    <property type="match status" value="1"/>
</dbReference>
<dbReference type="InterPro" id="IPR000014">
    <property type="entry name" value="PAS"/>
</dbReference>
<dbReference type="PROSITE" id="PS50112">
    <property type="entry name" value="PAS"/>
    <property type="match status" value="1"/>
</dbReference>
<keyword evidence="11" id="KW-1185">Reference proteome</keyword>
<comment type="catalytic activity">
    <reaction evidence="1">
        <text>ATP + protein L-histidine = ADP + protein N-phospho-L-histidine.</text>
        <dbReference type="EC" id="2.7.13.3"/>
    </reaction>
</comment>
<protein>
    <recommendedName>
        <fullName evidence="2">histidine kinase</fullName>
        <ecNumber evidence="2">2.7.13.3</ecNumber>
    </recommendedName>
</protein>
<dbReference type="PRINTS" id="PR00344">
    <property type="entry name" value="BCTRLSENSOR"/>
</dbReference>
<reference evidence="10 11" key="1">
    <citation type="submission" date="2021-03" db="EMBL/GenBank/DDBJ databases">
        <title>Complete Genome Sequences of Two Lysobacter Strains Isolated from Sea Water (Lysobacter caseinilyticus) and Soil (Lysobacter helvus) in South Korea.</title>
        <authorList>
            <person name="Watanabe Y."/>
            <person name="Arakawa K."/>
        </authorList>
    </citation>
    <scope>NUCLEOTIDE SEQUENCE [LARGE SCALE GENOMIC DNA]</scope>
    <source>
        <strain evidence="10 11">KVB24</strain>
    </source>
</reference>
<dbReference type="CDD" id="cd00130">
    <property type="entry name" value="PAS"/>
    <property type="match status" value="1"/>
</dbReference>
<evidence type="ECO:0000313" key="10">
    <source>
        <dbReference type="EMBL" id="BCT93193.1"/>
    </source>
</evidence>
<dbReference type="SMART" id="SM00388">
    <property type="entry name" value="HisKA"/>
    <property type="match status" value="1"/>
</dbReference>
<dbReference type="PROSITE" id="PS50113">
    <property type="entry name" value="PAC"/>
    <property type="match status" value="2"/>
</dbReference>
<dbReference type="InterPro" id="IPR035965">
    <property type="entry name" value="PAS-like_dom_sf"/>
</dbReference>
<dbReference type="InterPro" id="IPR001610">
    <property type="entry name" value="PAC"/>
</dbReference>
<dbReference type="InterPro" id="IPR004358">
    <property type="entry name" value="Sig_transdc_His_kin-like_C"/>
</dbReference>
<dbReference type="SUPFAM" id="SSF52172">
    <property type="entry name" value="CheY-like"/>
    <property type="match status" value="1"/>
</dbReference>
<dbReference type="Gene3D" id="3.40.50.2300">
    <property type="match status" value="1"/>
</dbReference>
<dbReference type="InterPro" id="IPR013656">
    <property type="entry name" value="PAS_4"/>
</dbReference>
<evidence type="ECO:0000259" key="7">
    <source>
        <dbReference type="PROSITE" id="PS50110"/>
    </source>
</evidence>
<dbReference type="Gene3D" id="3.30.450.20">
    <property type="entry name" value="PAS domain"/>
    <property type="match status" value="3"/>
</dbReference>
<dbReference type="CDD" id="cd00075">
    <property type="entry name" value="HATPase"/>
    <property type="match status" value="1"/>
</dbReference>
<evidence type="ECO:0000256" key="2">
    <source>
        <dbReference type="ARBA" id="ARBA00012438"/>
    </source>
</evidence>
<dbReference type="Gene3D" id="1.10.287.130">
    <property type="match status" value="1"/>
</dbReference>
<dbReference type="SMART" id="SM00091">
    <property type="entry name" value="PAS"/>
    <property type="match status" value="2"/>
</dbReference>
<dbReference type="NCBIfam" id="TIGR00229">
    <property type="entry name" value="sensory_box"/>
    <property type="match status" value="1"/>
</dbReference>
<name>A0ABM7Q783_9GAMM</name>
<evidence type="ECO:0000256" key="3">
    <source>
        <dbReference type="ARBA" id="ARBA00022553"/>
    </source>
</evidence>
<feature type="domain" description="PAC" evidence="9">
    <location>
        <begin position="241"/>
        <end position="296"/>
    </location>
</feature>
<dbReference type="Pfam" id="PF00072">
    <property type="entry name" value="Response_reg"/>
    <property type="match status" value="1"/>
</dbReference>
<dbReference type="InterPro" id="IPR011006">
    <property type="entry name" value="CheY-like_superfamily"/>
</dbReference>
<dbReference type="PANTHER" id="PTHR43547:SF2">
    <property type="entry name" value="HYBRID SIGNAL TRANSDUCTION HISTIDINE KINASE C"/>
    <property type="match status" value="1"/>
</dbReference>
<proteinExistence type="predicted"/>
<dbReference type="SUPFAM" id="SSF55874">
    <property type="entry name" value="ATPase domain of HSP90 chaperone/DNA topoisomerase II/histidine kinase"/>
    <property type="match status" value="1"/>
</dbReference>
<dbReference type="SUPFAM" id="SSF55785">
    <property type="entry name" value="PYP-like sensor domain (PAS domain)"/>
    <property type="match status" value="3"/>
</dbReference>
<evidence type="ECO:0000259" key="8">
    <source>
        <dbReference type="PROSITE" id="PS50112"/>
    </source>
</evidence>
<dbReference type="InterPro" id="IPR036097">
    <property type="entry name" value="HisK_dim/P_sf"/>
</dbReference>
<gene>
    <name evidence="10" type="ORF">LYSCAS_22170</name>
</gene>
<dbReference type="InterPro" id="IPR000700">
    <property type="entry name" value="PAS-assoc_C"/>
</dbReference>
<accession>A0ABM7Q783</accession>